<evidence type="ECO:0000256" key="1">
    <source>
        <dbReference type="SAM" id="Phobius"/>
    </source>
</evidence>
<dbReference type="GeneID" id="85410921"/>
<reference evidence="2 3" key="1">
    <citation type="submission" date="2016-10" db="EMBL/GenBank/DDBJ databases">
        <title>The genome sequence of Colletotrichum fioriniae PJ7.</title>
        <authorList>
            <person name="Baroncelli R."/>
        </authorList>
    </citation>
    <scope>NUCLEOTIDE SEQUENCE [LARGE SCALE GENOMIC DNA]</scope>
    <source>
        <strain evidence="2 3">Tom-12</strain>
    </source>
</reference>
<dbReference type="Proteomes" id="UP001227543">
    <property type="component" value="Unassembled WGS sequence"/>
</dbReference>
<feature type="transmembrane region" description="Helical" evidence="1">
    <location>
        <begin position="37"/>
        <end position="56"/>
    </location>
</feature>
<protein>
    <submittedName>
        <fullName evidence="2">Uncharacterized protein</fullName>
    </submittedName>
</protein>
<evidence type="ECO:0000313" key="3">
    <source>
        <dbReference type="Proteomes" id="UP001227543"/>
    </source>
</evidence>
<proteinExistence type="predicted"/>
<sequence length="174" mass="19409">MVWFLTYLGNSGSGSASPFCFLRARHRHRRRRSARRGWAAWVGGAGCGVTLVPLSLPASSRLPTKYSFWLFSACDLSSIWVKFGCKFGGRRGHHRRTTNKMRFFTKLNSSGFSPPLHSCSCHLRRTWYACASYDRGEGGGRVVYRRVLMRLMTQEGNASAAVPCSSCVCWTGVG</sequence>
<keyword evidence="1" id="KW-1133">Transmembrane helix</keyword>
<keyword evidence="3" id="KW-1185">Reference proteome</keyword>
<dbReference type="RefSeq" id="XP_060378623.1">
    <property type="nucleotide sequence ID" value="XM_060526683.1"/>
</dbReference>
<keyword evidence="1" id="KW-0812">Transmembrane</keyword>
<evidence type="ECO:0000313" key="2">
    <source>
        <dbReference type="EMBL" id="KAK1490379.1"/>
    </source>
</evidence>
<gene>
    <name evidence="2" type="ORF">CTAM01_10668</name>
</gene>
<accession>A0ABQ9QZN5</accession>
<dbReference type="EMBL" id="MLFU01000051">
    <property type="protein sequence ID" value="KAK1490379.1"/>
    <property type="molecule type" value="Genomic_DNA"/>
</dbReference>
<organism evidence="2 3">
    <name type="scientific">Colletotrichum tamarilloi</name>
    <dbReference type="NCBI Taxonomy" id="1209934"/>
    <lineage>
        <taxon>Eukaryota</taxon>
        <taxon>Fungi</taxon>
        <taxon>Dikarya</taxon>
        <taxon>Ascomycota</taxon>
        <taxon>Pezizomycotina</taxon>
        <taxon>Sordariomycetes</taxon>
        <taxon>Hypocreomycetidae</taxon>
        <taxon>Glomerellales</taxon>
        <taxon>Glomerellaceae</taxon>
        <taxon>Colletotrichum</taxon>
        <taxon>Colletotrichum acutatum species complex</taxon>
    </lineage>
</organism>
<name>A0ABQ9QZN5_9PEZI</name>
<comment type="caution">
    <text evidence="2">The sequence shown here is derived from an EMBL/GenBank/DDBJ whole genome shotgun (WGS) entry which is preliminary data.</text>
</comment>
<keyword evidence="1" id="KW-0472">Membrane</keyword>